<dbReference type="Pfam" id="PF08450">
    <property type="entry name" value="SGL"/>
    <property type="match status" value="1"/>
</dbReference>
<evidence type="ECO:0000256" key="8">
    <source>
        <dbReference type="ARBA" id="ARBA00013227"/>
    </source>
</evidence>
<dbReference type="InterPro" id="IPR011042">
    <property type="entry name" value="6-blade_b-propeller_TolB-like"/>
</dbReference>
<feature type="domain" description="SMP-30/Gluconolactonase/LRE-like region" evidence="15">
    <location>
        <begin position="13"/>
        <end position="268"/>
    </location>
</feature>
<reference evidence="17" key="1">
    <citation type="submission" date="2025-08" db="UniProtKB">
        <authorList>
            <consortium name="RefSeq"/>
        </authorList>
    </citation>
    <scope>IDENTIFICATION</scope>
    <source>
        <tissue evidence="17">Muscle</tissue>
    </source>
</reference>
<accession>A0ABM1BRN9</accession>
<dbReference type="PANTHER" id="PTHR10907">
    <property type="entry name" value="REGUCALCIN"/>
    <property type="match status" value="1"/>
</dbReference>
<keyword evidence="16" id="KW-1185">Reference proteome</keyword>
<comment type="cofactor">
    <cofactor evidence="4">
        <name>Mg(2+)</name>
        <dbReference type="ChEBI" id="CHEBI:18420"/>
    </cofactor>
</comment>
<evidence type="ECO:0000259" key="15">
    <source>
        <dbReference type="Pfam" id="PF08450"/>
    </source>
</evidence>
<comment type="cofactor">
    <cofactor evidence="5">
        <name>Zn(2+)</name>
        <dbReference type="ChEBI" id="CHEBI:29105"/>
    </cofactor>
</comment>
<comment type="catalytic activity">
    <reaction evidence="1">
        <text>D-glucono-1,5-lactone + H2O = D-gluconate + H(+)</text>
        <dbReference type="Rhea" id="RHEA:10440"/>
        <dbReference type="ChEBI" id="CHEBI:15377"/>
        <dbReference type="ChEBI" id="CHEBI:15378"/>
        <dbReference type="ChEBI" id="CHEBI:16217"/>
        <dbReference type="ChEBI" id="CHEBI:18391"/>
        <dbReference type="EC" id="3.1.1.17"/>
    </reaction>
</comment>
<evidence type="ECO:0000256" key="3">
    <source>
        <dbReference type="ARBA" id="ARBA00001936"/>
    </source>
</evidence>
<dbReference type="Proteomes" id="UP000694941">
    <property type="component" value="Unplaced"/>
</dbReference>
<evidence type="ECO:0000256" key="14">
    <source>
        <dbReference type="ARBA" id="ARBA00032464"/>
    </source>
</evidence>
<evidence type="ECO:0000256" key="9">
    <source>
        <dbReference type="ARBA" id="ARBA00016808"/>
    </source>
</evidence>
<protein>
    <recommendedName>
        <fullName evidence="9">Regucalcin</fullName>
        <ecNumber evidence="8">3.1.1.17</ecNumber>
    </recommendedName>
    <alternativeName>
        <fullName evidence="14">Gluconolactonase</fullName>
    </alternativeName>
</protein>
<comment type="cofactor">
    <cofactor evidence="2">
        <name>Ca(2+)</name>
        <dbReference type="ChEBI" id="CHEBI:29108"/>
    </cofactor>
</comment>
<organism evidence="16 17">
    <name type="scientific">Limulus polyphemus</name>
    <name type="common">Atlantic horseshoe crab</name>
    <dbReference type="NCBI Taxonomy" id="6850"/>
    <lineage>
        <taxon>Eukaryota</taxon>
        <taxon>Metazoa</taxon>
        <taxon>Ecdysozoa</taxon>
        <taxon>Arthropoda</taxon>
        <taxon>Chelicerata</taxon>
        <taxon>Merostomata</taxon>
        <taxon>Xiphosura</taxon>
        <taxon>Limulidae</taxon>
        <taxon>Limulus</taxon>
    </lineage>
</organism>
<evidence type="ECO:0000256" key="13">
    <source>
        <dbReference type="ARBA" id="ARBA00022837"/>
    </source>
</evidence>
<dbReference type="RefSeq" id="XP_013787355.1">
    <property type="nucleotide sequence ID" value="XM_013931901.2"/>
</dbReference>
<comment type="similarity">
    <text evidence="7">Belongs to the SMP-30/CGR1 family.</text>
</comment>
<keyword evidence="13" id="KW-0106">Calcium</keyword>
<evidence type="ECO:0000313" key="16">
    <source>
        <dbReference type="Proteomes" id="UP000694941"/>
    </source>
</evidence>
<dbReference type="Gene3D" id="2.120.10.30">
    <property type="entry name" value="TolB, C-terminal domain"/>
    <property type="match status" value="1"/>
</dbReference>
<dbReference type="GeneID" id="106471304"/>
<keyword evidence="11" id="KW-0479">Metal-binding</keyword>
<evidence type="ECO:0000256" key="11">
    <source>
        <dbReference type="ARBA" id="ARBA00022723"/>
    </source>
</evidence>
<name>A0ABM1BRN9_LIMPO</name>
<dbReference type="EC" id="3.1.1.17" evidence="8"/>
<proteinExistence type="inferred from homology"/>
<evidence type="ECO:0000313" key="17">
    <source>
        <dbReference type="RefSeq" id="XP_013787355.1"/>
    </source>
</evidence>
<keyword evidence="12" id="KW-0378">Hydrolase</keyword>
<sequence length="304" mass="34128">MVVSVTSKRLSSLGEGPHWDEKSKVLWHVDALSGDVCRLDVETQETDVVHLNGKVVSLVIPYASDPDKLVVTVDREIRQLSWKNQSCKLLQEVDLDKPDNNFNDGKCDKIGRLWAGTKAFEKIPTVIEPEQGTLYSLDSDLLLRKHVDKISISNGMVWNLGYTIMFYIDSFLRKIYAFDFDLVHGTLSNQRTLVDFNVVPAYQECGFPDGMTIDCEGKLWVACYDGGRIIRIDPETAQILRTVKFPVQKITSCCFGGPNYDELFVTSAWVGLSDDMRKDQPQAGAVFRVSELGVTGLPHERFAG</sequence>
<evidence type="ECO:0000256" key="6">
    <source>
        <dbReference type="ARBA" id="ARBA00004496"/>
    </source>
</evidence>
<comment type="cofactor">
    <cofactor evidence="3">
        <name>Mn(2+)</name>
        <dbReference type="ChEBI" id="CHEBI:29035"/>
    </cofactor>
</comment>
<dbReference type="PRINTS" id="PR01791">
    <property type="entry name" value="REGUCALCIN"/>
</dbReference>
<keyword evidence="10" id="KW-0963">Cytoplasm</keyword>
<evidence type="ECO:0000256" key="7">
    <source>
        <dbReference type="ARBA" id="ARBA00008853"/>
    </source>
</evidence>
<evidence type="ECO:0000256" key="12">
    <source>
        <dbReference type="ARBA" id="ARBA00022801"/>
    </source>
</evidence>
<evidence type="ECO:0000256" key="2">
    <source>
        <dbReference type="ARBA" id="ARBA00001913"/>
    </source>
</evidence>
<dbReference type="SUPFAM" id="SSF63829">
    <property type="entry name" value="Calcium-dependent phosphotriesterase"/>
    <property type="match status" value="1"/>
</dbReference>
<dbReference type="InterPro" id="IPR013658">
    <property type="entry name" value="SGL"/>
</dbReference>
<gene>
    <name evidence="17" type="primary">LOC106471304</name>
</gene>
<evidence type="ECO:0000256" key="4">
    <source>
        <dbReference type="ARBA" id="ARBA00001946"/>
    </source>
</evidence>
<evidence type="ECO:0000256" key="5">
    <source>
        <dbReference type="ARBA" id="ARBA00001947"/>
    </source>
</evidence>
<evidence type="ECO:0000256" key="10">
    <source>
        <dbReference type="ARBA" id="ARBA00022490"/>
    </source>
</evidence>
<dbReference type="InterPro" id="IPR005511">
    <property type="entry name" value="SMP-30"/>
</dbReference>
<dbReference type="PANTHER" id="PTHR10907:SF47">
    <property type="entry name" value="REGUCALCIN"/>
    <property type="match status" value="1"/>
</dbReference>
<dbReference type="PRINTS" id="PR01790">
    <property type="entry name" value="SMP30FAMILY"/>
</dbReference>
<evidence type="ECO:0000256" key="1">
    <source>
        <dbReference type="ARBA" id="ARBA00001589"/>
    </source>
</evidence>
<comment type="subcellular location">
    <subcellularLocation>
        <location evidence="6">Cytoplasm</location>
    </subcellularLocation>
</comment>
<dbReference type="InterPro" id="IPR008367">
    <property type="entry name" value="Regucalcin"/>
</dbReference>